<dbReference type="InterPro" id="IPR012674">
    <property type="entry name" value="Calycin"/>
</dbReference>
<evidence type="ECO:0000313" key="3">
    <source>
        <dbReference type="EMBL" id="CAB4898728.1"/>
    </source>
</evidence>
<gene>
    <name evidence="3" type="ORF">UFOPK3516_00825</name>
</gene>
<dbReference type="Pfam" id="PF10703">
    <property type="entry name" value="MoaF"/>
    <property type="match status" value="1"/>
</dbReference>
<dbReference type="Pfam" id="PF17409">
    <property type="entry name" value="MoaF_C"/>
    <property type="match status" value="1"/>
</dbReference>
<dbReference type="EMBL" id="CAFBMB010000051">
    <property type="protein sequence ID" value="CAB4898728.1"/>
    <property type="molecule type" value="Genomic_DNA"/>
</dbReference>
<organism evidence="3">
    <name type="scientific">freshwater metagenome</name>
    <dbReference type="NCBI Taxonomy" id="449393"/>
    <lineage>
        <taxon>unclassified sequences</taxon>
        <taxon>metagenomes</taxon>
        <taxon>ecological metagenomes</taxon>
    </lineage>
</organism>
<feature type="domain" description="Molybdenum cofactor biosynthesis protein F N-terminal" evidence="1">
    <location>
        <begin position="15"/>
        <end position="120"/>
    </location>
</feature>
<dbReference type="Gene3D" id="2.40.128.20">
    <property type="match status" value="1"/>
</dbReference>
<name>A0A6J7FXI3_9ZZZZ</name>
<sequence>MSEAPMNTPADTDLWLPLDGLAPGFDAFRAPHSSALEGRAFTCVMAGGAVTVANSFDGGRLTWTVNGPDGENSSSTNYEAFEVAEDLFYAQVKSEHRDDEAIALFIDFAAGTGLSVITVIGPEGQTPVRVTQRFMPFVIEGHATPGPAPAPTNALVGYRAWWRYSDVHAYEHVYLSEHWYTWHCLAGPEKTLADTDEQTTYEVRPGFYVFAWREKVIPCAAVTIADHRDPANLRSHGALFGLDEAGTAAVMFTFGAHGTKLAKADYPADLDPALW</sequence>
<proteinExistence type="predicted"/>
<accession>A0A6J7FXI3</accession>
<reference evidence="3" key="1">
    <citation type="submission" date="2020-05" db="EMBL/GenBank/DDBJ databases">
        <authorList>
            <person name="Chiriac C."/>
            <person name="Salcher M."/>
            <person name="Ghai R."/>
            <person name="Kavagutti S V."/>
        </authorList>
    </citation>
    <scope>NUCLEOTIDE SEQUENCE</scope>
</reference>
<evidence type="ECO:0000259" key="2">
    <source>
        <dbReference type="Pfam" id="PF17409"/>
    </source>
</evidence>
<feature type="domain" description="MoaF C-terminal" evidence="2">
    <location>
        <begin position="150"/>
        <end position="263"/>
    </location>
</feature>
<protein>
    <submittedName>
        <fullName evidence="3">Unannotated protein</fullName>
    </submittedName>
</protein>
<evidence type="ECO:0000259" key="1">
    <source>
        <dbReference type="Pfam" id="PF10703"/>
    </source>
</evidence>
<dbReference type="InterPro" id="IPR035348">
    <property type="entry name" value="MoaF_C"/>
</dbReference>
<dbReference type="AlphaFoldDB" id="A0A6J7FXI3"/>
<dbReference type="InterPro" id="IPR024724">
    <property type="entry name" value="MoaF_N"/>
</dbReference>